<protein>
    <recommendedName>
        <fullName evidence="3">Reverse transcriptase domain-containing protein</fullName>
    </recommendedName>
</protein>
<dbReference type="EMBL" id="JACGWN010000003">
    <property type="protein sequence ID" value="KAL0456207.1"/>
    <property type="molecule type" value="Genomic_DNA"/>
</dbReference>
<feature type="region of interest" description="Disordered" evidence="2">
    <location>
        <begin position="341"/>
        <end position="398"/>
    </location>
</feature>
<gene>
    <name evidence="4" type="ORF">Slati_0959900</name>
</gene>
<dbReference type="PANTHER" id="PTHR24559">
    <property type="entry name" value="TRANSPOSON TY3-I GAG-POL POLYPROTEIN"/>
    <property type="match status" value="1"/>
</dbReference>
<comment type="caution">
    <text evidence="4">The sequence shown here is derived from an EMBL/GenBank/DDBJ whole genome shotgun (WGS) entry which is preliminary data.</text>
</comment>
<feature type="domain" description="Reverse transcriptase" evidence="3">
    <location>
        <begin position="1"/>
        <end position="116"/>
    </location>
</feature>
<dbReference type="AlphaFoldDB" id="A0AAW2XPX7"/>
<sequence length="646" mass="72205">MMNASQGYHQIMLALEDRKKASFITSTSTFCYVAIPFRLKNADATYQRLVDKIFLPQIGRNIEVYVDDMLVKSKKAEDHVTDLEETFSVLRKYRLKLNPAKCAFRAVTSIWVVAFVGPDPEVGPRFLHPSPSPPTSRESELVVIFSSKLFIFCFGKDGSATIMIRVWAREHLGASSTRPRLGRFLLFPLLIFHLLEPEFHTREERVLPGNRGSRPVGSAWVACCLRQSDIYQMVEDFTIPPEAGLHFPIPPFFCEVSRDLQAFLSVFPAKTDGAWGLPLRARRGVSFLPTPSPPKHWKGDFFFILPPLPWNIPHRWIYESPPAVQTLRSFWPESTRGAFARASGKHLRDEHKTAQTPPVTRPSSSPFLRSSSARPISTPPPPPLPKDLGVGSSKSPSSSVGEIDVLFVFRGSGPYADLGFGQGIHSWGESLSRASGGSSRAQGEAFLKKFKDKVERLQEEVNDLKEAKKEAMAKYQKAEKEVKRLLRDARPNRKSMPSSFGRRRTRCARSSLRPKRERTFWKLAGLAAWPSIRSPMPTRKKSLRSSVPSSVLLSRPADTAPDPFAQPIRAVESPPLDLEEDLDRLLGEAEAEVRAAPGQVESGAVEEKISEEEPSQPTKDDAAGPLKESQAQEKDVEVEWKTLSVG</sequence>
<name>A0AAW2XPX7_9LAMI</name>
<reference evidence="4" key="2">
    <citation type="journal article" date="2024" name="Plant">
        <title>Genomic evolution and insights into agronomic trait innovations of Sesamum species.</title>
        <authorList>
            <person name="Miao H."/>
            <person name="Wang L."/>
            <person name="Qu L."/>
            <person name="Liu H."/>
            <person name="Sun Y."/>
            <person name="Le M."/>
            <person name="Wang Q."/>
            <person name="Wei S."/>
            <person name="Zheng Y."/>
            <person name="Lin W."/>
            <person name="Duan Y."/>
            <person name="Cao H."/>
            <person name="Xiong S."/>
            <person name="Wang X."/>
            <person name="Wei L."/>
            <person name="Li C."/>
            <person name="Ma Q."/>
            <person name="Ju M."/>
            <person name="Zhao R."/>
            <person name="Li G."/>
            <person name="Mu C."/>
            <person name="Tian Q."/>
            <person name="Mei H."/>
            <person name="Zhang T."/>
            <person name="Gao T."/>
            <person name="Zhang H."/>
        </authorList>
    </citation>
    <scope>NUCLEOTIDE SEQUENCE</scope>
    <source>
        <strain evidence="4">KEN1</strain>
    </source>
</reference>
<feature type="region of interest" description="Disordered" evidence="2">
    <location>
        <begin position="491"/>
        <end position="511"/>
    </location>
</feature>
<dbReference type="PANTHER" id="PTHR24559:SF430">
    <property type="entry name" value="RNA-DIRECTED DNA POLYMERASE"/>
    <property type="match status" value="1"/>
</dbReference>
<keyword evidence="1" id="KW-0175">Coiled coil</keyword>
<reference evidence="4" key="1">
    <citation type="submission" date="2020-06" db="EMBL/GenBank/DDBJ databases">
        <authorList>
            <person name="Li T."/>
            <person name="Hu X."/>
            <person name="Zhang T."/>
            <person name="Song X."/>
            <person name="Zhang H."/>
            <person name="Dai N."/>
            <person name="Sheng W."/>
            <person name="Hou X."/>
            <person name="Wei L."/>
        </authorList>
    </citation>
    <scope>NUCLEOTIDE SEQUENCE</scope>
    <source>
        <strain evidence="4">KEN1</strain>
        <tissue evidence="4">Leaf</tissue>
    </source>
</reference>
<dbReference type="PROSITE" id="PS50878">
    <property type="entry name" value="RT_POL"/>
    <property type="match status" value="1"/>
</dbReference>
<feature type="compositionally biased region" description="Low complexity" evidence="2">
    <location>
        <begin position="361"/>
        <end position="376"/>
    </location>
</feature>
<dbReference type="CDD" id="cd01647">
    <property type="entry name" value="RT_LTR"/>
    <property type="match status" value="1"/>
</dbReference>
<dbReference type="InterPro" id="IPR043128">
    <property type="entry name" value="Rev_trsase/Diguanyl_cyclase"/>
</dbReference>
<evidence type="ECO:0000256" key="1">
    <source>
        <dbReference type="SAM" id="Coils"/>
    </source>
</evidence>
<feature type="compositionally biased region" description="Basic residues" evidence="2">
    <location>
        <begin position="501"/>
        <end position="511"/>
    </location>
</feature>
<organism evidence="4">
    <name type="scientific">Sesamum latifolium</name>
    <dbReference type="NCBI Taxonomy" id="2727402"/>
    <lineage>
        <taxon>Eukaryota</taxon>
        <taxon>Viridiplantae</taxon>
        <taxon>Streptophyta</taxon>
        <taxon>Embryophyta</taxon>
        <taxon>Tracheophyta</taxon>
        <taxon>Spermatophyta</taxon>
        <taxon>Magnoliopsida</taxon>
        <taxon>eudicotyledons</taxon>
        <taxon>Gunneridae</taxon>
        <taxon>Pentapetalae</taxon>
        <taxon>asterids</taxon>
        <taxon>lamiids</taxon>
        <taxon>Lamiales</taxon>
        <taxon>Pedaliaceae</taxon>
        <taxon>Sesamum</taxon>
    </lineage>
</organism>
<evidence type="ECO:0000259" key="3">
    <source>
        <dbReference type="PROSITE" id="PS50878"/>
    </source>
</evidence>
<feature type="compositionally biased region" description="Low complexity" evidence="2">
    <location>
        <begin position="544"/>
        <end position="556"/>
    </location>
</feature>
<dbReference type="InterPro" id="IPR053134">
    <property type="entry name" value="RNA-dir_DNA_polymerase"/>
</dbReference>
<feature type="region of interest" description="Disordered" evidence="2">
    <location>
        <begin position="532"/>
        <end position="646"/>
    </location>
</feature>
<feature type="compositionally biased region" description="Basic and acidic residues" evidence="2">
    <location>
        <begin position="630"/>
        <end position="640"/>
    </location>
</feature>
<dbReference type="Gene3D" id="3.30.70.270">
    <property type="match status" value="1"/>
</dbReference>
<dbReference type="InterPro" id="IPR043502">
    <property type="entry name" value="DNA/RNA_pol_sf"/>
</dbReference>
<accession>A0AAW2XPX7</accession>
<dbReference type="Pfam" id="PF00078">
    <property type="entry name" value="RVT_1"/>
    <property type="match status" value="1"/>
</dbReference>
<feature type="compositionally biased region" description="Basic and acidic residues" evidence="2">
    <location>
        <begin position="583"/>
        <end position="593"/>
    </location>
</feature>
<evidence type="ECO:0000256" key="2">
    <source>
        <dbReference type="SAM" id="MobiDB-lite"/>
    </source>
</evidence>
<proteinExistence type="predicted"/>
<dbReference type="InterPro" id="IPR000477">
    <property type="entry name" value="RT_dom"/>
</dbReference>
<dbReference type="Gene3D" id="3.10.10.10">
    <property type="entry name" value="HIV Type 1 Reverse Transcriptase, subunit A, domain 1"/>
    <property type="match status" value="1"/>
</dbReference>
<feature type="coiled-coil region" evidence="1">
    <location>
        <begin position="440"/>
        <end position="488"/>
    </location>
</feature>
<evidence type="ECO:0000313" key="4">
    <source>
        <dbReference type="EMBL" id="KAL0456207.1"/>
    </source>
</evidence>
<dbReference type="SUPFAM" id="SSF56672">
    <property type="entry name" value="DNA/RNA polymerases"/>
    <property type="match status" value="1"/>
</dbReference>